<dbReference type="AlphaFoldDB" id="A0A1X7IKI0"/>
<proteinExistence type="predicted"/>
<keyword evidence="2" id="KW-1185">Reference proteome</keyword>
<sequence length="62" mass="7136">MENRSLRSFWFCGAIKPTNSEEIWFMPRSFKAGVVEKMRSSFLPPELITGQAVPATRRLLGY</sequence>
<dbReference type="RefSeq" id="WP_085496530.1">
    <property type="nucleotide sequence ID" value="NZ_FXAO01000001.1"/>
</dbReference>
<evidence type="ECO:0000313" key="1">
    <source>
        <dbReference type="EMBL" id="SMG14944.1"/>
    </source>
</evidence>
<dbReference type="EMBL" id="FXAO01000001">
    <property type="protein sequence ID" value="SMG14944.1"/>
    <property type="molecule type" value="Genomic_DNA"/>
</dbReference>
<dbReference type="Proteomes" id="UP000193420">
    <property type="component" value="Unassembled WGS sequence"/>
</dbReference>
<name>A0A1X7IKI0_9FLAO</name>
<protein>
    <submittedName>
        <fullName evidence="1">Uncharacterized protein</fullName>
    </submittedName>
</protein>
<reference evidence="2" key="1">
    <citation type="submission" date="2017-04" db="EMBL/GenBank/DDBJ databases">
        <authorList>
            <person name="Varghese N."/>
            <person name="Submissions S."/>
        </authorList>
    </citation>
    <scope>NUCLEOTIDE SEQUENCE [LARGE SCALE GENOMIC DNA]</scope>
    <source>
        <strain evidence="2">DSM 19835</strain>
    </source>
</reference>
<evidence type="ECO:0000313" key="2">
    <source>
        <dbReference type="Proteomes" id="UP000193420"/>
    </source>
</evidence>
<accession>A0A1X7IKI0</accession>
<organism evidence="1 2">
    <name type="scientific">Arenibacter troitsensis</name>
    <dbReference type="NCBI Taxonomy" id="188872"/>
    <lineage>
        <taxon>Bacteria</taxon>
        <taxon>Pseudomonadati</taxon>
        <taxon>Bacteroidota</taxon>
        <taxon>Flavobacteriia</taxon>
        <taxon>Flavobacteriales</taxon>
        <taxon>Flavobacteriaceae</taxon>
        <taxon>Arenibacter</taxon>
    </lineage>
</organism>
<gene>
    <name evidence="1" type="ORF">SAMN03080602_00914</name>
</gene>